<protein>
    <recommendedName>
        <fullName evidence="3">ESX-1 secretion-associated protein</fullName>
    </recommendedName>
</protein>
<comment type="caution">
    <text evidence="1">The sequence shown here is derived from an EMBL/GenBank/DDBJ whole genome shotgun (WGS) entry which is preliminary data.</text>
</comment>
<evidence type="ECO:0000313" key="1">
    <source>
        <dbReference type="EMBL" id="KXK60198.1"/>
    </source>
</evidence>
<dbReference type="OrthoDB" id="3403967at2"/>
<dbReference type="Proteomes" id="UP000070620">
    <property type="component" value="Unassembled WGS sequence"/>
</dbReference>
<accession>A0A136PPB1</accession>
<gene>
    <name evidence="1" type="ORF">AWW66_20190</name>
</gene>
<dbReference type="InterPro" id="IPR036689">
    <property type="entry name" value="ESAT-6-like_sf"/>
</dbReference>
<dbReference type="AlphaFoldDB" id="A0A136PPB1"/>
<dbReference type="InterPro" id="IPR022536">
    <property type="entry name" value="EspC"/>
</dbReference>
<proteinExistence type="predicted"/>
<dbReference type="EMBL" id="LRQV01000080">
    <property type="protein sequence ID" value="KXK60198.1"/>
    <property type="molecule type" value="Genomic_DNA"/>
</dbReference>
<dbReference type="Gene3D" id="1.10.287.1060">
    <property type="entry name" value="ESAT-6-like"/>
    <property type="match status" value="1"/>
</dbReference>
<sequence length="98" mass="10117">MGQEPFEVDPGVLREVAGRLTDQAHRLTAGLHGVTGLVVTAPQWSAGAALADLETAVHRWCGRLGGRVAETAGALGTAADGYETVDDRAAGRLARLSP</sequence>
<evidence type="ECO:0000313" key="2">
    <source>
        <dbReference type="Proteomes" id="UP000070620"/>
    </source>
</evidence>
<dbReference type="RefSeq" id="WP_067368763.1">
    <property type="nucleotide sequence ID" value="NZ_JBIUBN010000001.1"/>
</dbReference>
<evidence type="ECO:0008006" key="3">
    <source>
        <dbReference type="Google" id="ProtNLM"/>
    </source>
</evidence>
<dbReference type="SUPFAM" id="SSF140453">
    <property type="entry name" value="EsxAB dimer-like"/>
    <property type="match status" value="1"/>
</dbReference>
<keyword evidence="2" id="KW-1185">Reference proteome</keyword>
<name>A0A136PPB1_9ACTN</name>
<dbReference type="GO" id="GO:0009306">
    <property type="term" value="P:protein secretion"/>
    <property type="evidence" value="ECO:0007669"/>
    <property type="project" value="InterPro"/>
</dbReference>
<dbReference type="Pfam" id="PF10824">
    <property type="entry name" value="T7SS_ESX_EspC"/>
    <property type="match status" value="1"/>
</dbReference>
<organism evidence="1 2">
    <name type="scientific">Micromonospora rosaria</name>
    <dbReference type="NCBI Taxonomy" id="47874"/>
    <lineage>
        <taxon>Bacteria</taxon>
        <taxon>Bacillati</taxon>
        <taxon>Actinomycetota</taxon>
        <taxon>Actinomycetes</taxon>
        <taxon>Micromonosporales</taxon>
        <taxon>Micromonosporaceae</taxon>
        <taxon>Micromonospora</taxon>
    </lineage>
</organism>
<reference evidence="1 2" key="1">
    <citation type="submission" date="2016-01" db="EMBL/GenBank/DDBJ databases">
        <title>Whole genome sequence and analysis of Micromonospora rosaria DSM 803, which can produce antibacterial substance rosamicin.</title>
        <authorList>
            <person name="Yang H."/>
            <person name="He X."/>
            <person name="Zhu D."/>
        </authorList>
    </citation>
    <scope>NUCLEOTIDE SEQUENCE [LARGE SCALE GENOMIC DNA]</scope>
    <source>
        <strain evidence="1 2">DSM 803</strain>
    </source>
</reference>